<dbReference type="EMBL" id="CP003355">
    <property type="protein sequence ID" value="AHD04526.1"/>
    <property type="molecule type" value="Genomic_DNA"/>
</dbReference>
<proteinExistence type="predicted"/>
<dbReference type="Proteomes" id="UP000029431">
    <property type="component" value="Chromosome"/>
</dbReference>
<protein>
    <recommendedName>
        <fullName evidence="3">Cell wall-associated hydrolase-like protein</fullName>
    </recommendedName>
</protein>
<evidence type="ECO:0000313" key="1">
    <source>
        <dbReference type="EMBL" id="AHD04526.1"/>
    </source>
</evidence>
<sequence>MGMIAAVLFSMTVASIHANGKEVKNESEDLTYESLPKEELERADKAFKEFKENWNNDIPEENLKQKGFTDEEIKKTKRTKRSVGGSTMTREARGDILITKDQKLIWRHGHAGVVYNDSYVVEALPAPDNVDYQYIGKWKWPHYDGAYETVKGMYVVDKNGNKAEQKYYTWAGSNAGSHVGKPYNKTIVNMYRTDRFYCSQLVWRAWKDSGYDVGNDSTFFVTPADIAADNNTRTWYSRSSPNLCVNSLS</sequence>
<dbReference type="InterPro" id="IPR038765">
    <property type="entry name" value="Papain-like_cys_pep_sf"/>
</dbReference>
<organism evidence="1 2">
    <name type="scientific">Paenibacillus larvae subsp. larvae DSM 25430</name>
    <dbReference type="NCBI Taxonomy" id="697284"/>
    <lineage>
        <taxon>Bacteria</taxon>
        <taxon>Bacillati</taxon>
        <taxon>Bacillota</taxon>
        <taxon>Bacilli</taxon>
        <taxon>Bacillales</taxon>
        <taxon>Paenibacillaceae</taxon>
        <taxon>Paenibacillus</taxon>
    </lineage>
</organism>
<evidence type="ECO:0000313" key="2">
    <source>
        <dbReference type="Proteomes" id="UP000029431"/>
    </source>
</evidence>
<dbReference type="Gene3D" id="3.90.1720.10">
    <property type="entry name" value="endopeptidase domain like (from Nostoc punctiforme)"/>
    <property type="match status" value="1"/>
</dbReference>
<dbReference type="eggNOG" id="COG3863">
    <property type="taxonomic scope" value="Bacteria"/>
</dbReference>
<keyword evidence="2" id="KW-1185">Reference proteome</keyword>
<evidence type="ECO:0008006" key="3">
    <source>
        <dbReference type="Google" id="ProtNLM"/>
    </source>
</evidence>
<reference evidence="1 2" key="1">
    <citation type="journal article" date="2014" name="PLoS ONE">
        <title>How to Kill the Honey Bee Larva: Genomic Potential and Virulence Mechanisms of Paenibacillus larvae.</title>
        <authorList>
            <person name="Djukic M."/>
            <person name="Brzuszkiewicz E."/>
            <person name="Funfhaus A."/>
            <person name="Voss J."/>
            <person name="Gollnow K."/>
            <person name="Poppinga L."/>
            <person name="Liesegang H."/>
            <person name="Garcia-Gonzalez E."/>
            <person name="Genersch E."/>
            <person name="Daniel R."/>
        </authorList>
    </citation>
    <scope>NUCLEOTIDE SEQUENCE [LARGE SCALE GENOMIC DNA]</scope>
    <source>
        <strain evidence="1 2">DSM 25430</strain>
    </source>
</reference>
<accession>V9W0N0</accession>
<gene>
    <name evidence="1" type="ORF">ERIC2_c06870</name>
</gene>
<dbReference type="SUPFAM" id="SSF54001">
    <property type="entry name" value="Cysteine proteinases"/>
    <property type="match status" value="1"/>
</dbReference>
<name>V9W0N0_9BACL</name>
<dbReference type="AlphaFoldDB" id="V9W0N0"/>
<dbReference type="HOGENOM" id="CLU_097084_0_0_9"/>
<dbReference type="PATRIC" id="fig|697284.3.peg.656"/>
<dbReference type="KEGG" id="plv:ERIC2_c06870"/>